<gene>
    <name evidence="15" type="ORF">ASTO00021_LOCUS19475</name>
</gene>
<name>A0A7S3PT83_9STRA</name>
<keyword evidence="5" id="KW-0808">Transferase</keyword>
<keyword evidence="6 14" id="KW-0812">Transmembrane</keyword>
<accession>A0A7S3PT83</accession>
<evidence type="ECO:0000256" key="8">
    <source>
        <dbReference type="ARBA" id="ARBA00023098"/>
    </source>
</evidence>
<dbReference type="AlphaFoldDB" id="A0A7S3PT83"/>
<dbReference type="GO" id="GO:0016020">
    <property type="term" value="C:membrane"/>
    <property type="evidence" value="ECO:0007669"/>
    <property type="project" value="UniProtKB-SubCell"/>
</dbReference>
<proteinExistence type="inferred from homology"/>
<keyword evidence="8" id="KW-0443">Lipid metabolism</keyword>
<dbReference type="PANTHER" id="PTHR31201">
    <property type="entry name" value="OS01G0585100 PROTEIN"/>
    <property type="match status" value="1"/>
</dbReference>
<comment type="subcellular location">
    <subcellularLocation>
        <location evidence="1">Membrane</location>
        <topology evidence="1">Multi-pass membrane protein</topology>
    </subcellularLocation>
</comment>
<dbReference type="GO" id="GO:0016746">
    <property type="term" value="F:acyltransferase activity"/>
    <property type="evidence" value="ECO:0007669"/>
    <property type="project" value="UniProtKB-KW"/>
</dbReference>
<evidence type="ECO:0000256" key="2">
    <source>
        <dbReference type="ARBA" id="ARBA00006675"/>
    </source>
</evidence>
<evidence type="ECO:0000256" key="13">
    <source>
        <dbReference type="SAM" id="MobiDB-lite"/>
    </source>
</evidence>
<reference evidence="15" key="1">
    <citation type="submission" date="2021-01" db="EMBL/GenBank/DDBJ databases">
        <authorList>
            <person name="Corre E."/>
            <person name="Pelletier E."/>
            <person name="Niang G."/>
            <person name="Scheremetjew M."/>
            <person name="Finn R."/>
            <person name="Kale V."/>
            <person name="Holt S."/>
            <person name="Cochrane G."/>
            <person name="Meng A."/>
            <person name="Brown T."/>
            <person name="Cohen L."/>
        </authorList>
    </citation>
    <scope>NUCLEOTIDE SEQUENCE</scope>
    <source>
        <strain evidence="15">GSBS06</strain>
    </source>
</reference>
<dbReference type="EMBL" id="HBIN01028619">
    <property type="protein sequence ID" value="CAE0449502.1"/>
    <property type="molecule type" value="Transcribed_RNA"/>
</dbReference>
<evidence type="ECO:0000256" key="3">
    <source>
        <dbReference type="ARBA" id="ARBA00019082"/>
    </source>
</evidence>
<keyword evidence="4" id="KW-0444">Lipid biosynthesis</keyword>
<evidence type="ECO:0000256" key="7">
    <source>
        <dbReference type="ARBA" id="ARBA00022989"/>
    </source>
</evidence>
<keyword evidence="9 14" id="KW-0472">Membrane</keyword>
<evidence type="ECO:0000256" key="11">
    <source>
        <dbReference type="ARBA" id="ARBA00023264"/>
    </source>
</evidence>
<keyword evidence="7 14" id="KW-1133">Transmembrane helix</keyword>
<keyword evidence="11" id="KW-1208">Phospholipid metabolism</keyword>
<evidence type="ECO:0000256" key="4">
    <source>
        <dbReference type="ARBA" id="ARBA00022516"/>
    </source>
</evidence>
<evidence type="ECO:0000256" key="14">
    <source>
        <dbReference type="SAM" id="Phobius"/>
    </source>
</evidence>
<feature type="transmembrane region" description="Helical" evidence="14">
    <location>
        <begin position="158"/>
        <end position="178"/>
    </location>
</feature>
<sequence length="435" mass="49075">MAENEETEGVRERRRSSERPRGLAELKDFGSTLYLRFDVPIPTKGPKKFIKTITEAVDATAVAAEETIEYLGDEYDRVTALLAKLLTGNESTTFAEFVEGKNATPFAKQLAFFTGVFFLLLGQYLAFQRPNLFGAFYALGALGLLVQKTILYSRSKQLYFMLDSGYMNTALLLVNVTILRRSPTLWKTNFMIANGLQLWGLVILNNSLSFHSMDKMSSVFLLYMPAVVTYVERHIKGHYIVSGMCTSGSWQCELSPVEAFVLPTVVSIAWVFMHTLKVEVMDRNKVYSDPDLMTPLKNMVQQKEGNVNKVITAVARNLNILKNNEHLDLDKKYATTLVLFVASQIISTMIMFLVSFLCFKSAAINTLCLVIVLGVLVWNGAIEYFPEEVKEEITTFIRGLSTRHVPTMRRISNTRVSNTKLVEVQLPEELSDNDE</sequence>
<evidence type="ECO:0000256" key="12">
    <source>
        <dbReference type="ARBA" id="ARBA00023315"/>
    </source>
</evidence>
<feature type="region of interest" description="Disordered" evidence="13">
    <location>
        <begin position="1"/>
        <end position="21"/>
    </location>
</feature>
<dbReference type="InterPro" id="IPR021261">
    <property type="entry name" value="GPCAT"/>
</dbReference>
<feature type="transmembrane region" description="Helical" evidence="14">
    <location>
        <begin position="110"/>
        <end position="127"/>
    </location>
</feature>
<evidence type="ECO:0000256" key="5">
    <source>
        <dbReference type="ARBA" id="ARBA00022679"/>
    </source>
</evidence>
<feature type="transmembrane region" description="Helical" evidence="14">
    <location>
        <begin position="363"/>
        <end position="382"/>
    </location>
</feature>
<keyword evidence="10" id="KW-0594">Phospholipid biosynthesis</keyword>
<evidence type="ECO:0000256" key="10">
    <source>
        <dbReference type="ARBA" id="ARBA00023209"/>
    </source>
</evidence>
<protein>
    <recommendedName>
        <fullName evidence="3">Glycerophosphocholine acyltransferase 1</fullName>
    </recommendedName>
</protein>
<feature type="transmembrane region" description="Helical" evidence="14">
    <location>
        <begin position="337"/>
        <end position="357"/>
    </location>
</feature>
<keyword evidence="12" id="KW-0012">Acyltransferase</keyword>
<evidence type="ECO:0000313" key="15">
    <source>
        <dbReference type="EMBL" id="CAE0449502.1"/>
    </source>
</evidence>
<evidence type="ECO:0000256" key="1">
    <source>
        <dbReference type="ARBA" id="ARBA00004141"/>
    </source>
</evidence>
<evidence type="ECO:0000256" key="6">
    <source>
        <dbReference type="ARBA" id="ARBA00022692"/>
    </source>
</evidence>
<dbReference type="PANTHER" id="PTHR31201:SF1">
    <property type="entry name" value="GLYCEROPHOSPHOCHOLINE ACYLTRANSFERASE 1"/>
    <property type="match status" value="1"/>
</dbReference>
<dbReference type="Pfam" id="PF10998">
    <property type="entry name" value="DUF2838"/>
    <property type="match status" value="1"/>
</dbReference>
<evidence type="ECO:0000256" key="9">
    <source>
        <dbReference type="ARBA" id="ARBA00023136"/>
    </source>
</evidence>
<comment type="similarity">
    <text evidence="2">Belongs to the GPC1 family.</text>
</comment>
<dbReference type="GO" id="GO:0006656">
    <property type="term" value="P:phosphatidylcholine biosynthetic process"/>
    <property type="evidence" value="ECO:0007669"/>
    <property type="project" value="TreeGrafter"/>
</dbReference>
<feature type="compositionally biased region" description="Basic and acidic residues" evidence="13">
    <location>
        <begin position="8"/>
        <end position="21"/>
    </location>
</feature>
<organism evidence="15">
    <name type="scientific">Aplanochytrium stocchinoi</name>
    <dbReference type="NCBI Taxonomy" id="215587"/>
    <lineage>
        <taxon>Eukaryota</taxon>
        <taxon>Sar</taxon>
        <taxon>Stramenopiles</taxon>
        <taxon>Bigyra</taxon>
        <taxon>Labyrinthulomycetes</taxon>
        <taxon>Thraustochytrida</taxon>
        <taxon>Thraustochytriidae</taxon>
        <taxon>Aplanochytrium</taxon>
    </lineage>
</organism>
<feature type="transmembrane region" description="Helical" evidence="14">
    <location>
        <begin position="190"/>
        <end position="208"/>
    </location>
</feature>
<feature type="transmembrane region" description="Helical" evidence="14">
    <location>
        <begin position="133"/>
        <end position="151"/>
    </location>
</feature>